<gene>
    <name evidence="2" type="ORF">EVAR_37075_1</name>
</gene>
<evidence type="ECO:0000313" key="2">
    <source>
        <dbReference type="EMBL" id="GBP49990.1"/>
    </source>
</evidence>
<keyword evidence="3" id="KW-1185">Reference proteome</keyword>
<reference evidence="2 3" key="1">
    <citation type="journal article" date="2019" name="Commun. Biol.">
        <title>The bagworm genome reveals a unique fibroin gene that provides high tensile strength.</title>
        <authorList>
            <person name="Kono N."/>
            <person name="Nakamura H."/>
            <person name="Ohtoshi R."/>
            <person name="Tomita M."/>
            <person name="Numata K."/>
            <person name="Arakawa K."/>
        </authorList>
    </citation>
    <scope>NUCLEOTIDE SEQUENCE [LARGE SCALE GENOMIC DNA]</scope>
</reference>
<comment type="caution">
    <text evidence="2">The sequence shown here is derived from an EMBL/GenBank/DDBJ whole genome shotgun (WGS) entry which is preliminary data.</text>
</comment>
<proteinExistence type="predicted"/>
<dbReference type="EMBL" id="BGZK01000555">
    <property type="protein sequence ID" value="GBP49990.1"/>
    <property type="molecule type" value="Genomic_DNA"/>
</dbReference>
<sequence length="89" mass="9371">MKQRTPPFRALGARVCGRAVVHCGTCSCAPVNRTVGPSRPSPNASGHAQLAARPRRPARRDSAVTSSRGSIRPAAVPAVAYLHFIRSAV</sequence>
<evidence type="ECO:0000313" key="3">
    <source>
        <dbReference type="Proteomes" id="UP000299102"/>
    </source>
</evidence>
<dbReference type="AlphaFoldDB" id="A0A4C1WGM7"/>
<organism evidence="2 3">
    <name type="scientific">Eumeta variegata</name>
    <name type="common">Bagworm moth</name>
    <name type="synonym">Eumeta japonica</name>
    <dbReference type="NCBI Taxonomy" id="151549"/>
    <lineage>
        <taxon>Eukaryota</taxon>
        <taxon>Metazoa</taxon>
        <taxon>Ecdysozoa</taxon>
        <taxon>Arthropoda</taxon>
        <taxon>Hexapoda</taxon>
        <taxon>Insecta</taxon>
        <taxon>Pterygota</taxon>
        <taxon>Neoptera</taxon>
        <taxon>Endopterygota</taxon>
        <taxon>Lepidoptera</taxon>
        <taxon>Glossata</taxon>
        <taxon>Ditrysia</taxon>
        <taxon>Tineoidea</taxon>
        <taxon>Psychidae</taxon>
        <taxon>Oiketicinae</taxon>
        <taxon>Eumeta</taxon>
    </lineage>
</organism>
<evidence type="ECO:0000256" key="1">
    <source>
        <dbReference type="SAM" id="MobiDB-lite"/>
    </source>
</evidence>
<feature type="region of interest" description="Disordered" evidence="1">
    <location>
        <begin position="33"/>
        <end position="70"/>
    </location>
</feature>
<accession>A0A4C1WGM7</accession>
<name>A0A4C1WGM7_EUMVA</name>
<protein>
    <submittedName>
        <fullName evidence="2">Uncharacterized protein</fullName>
    </submittedName>
</protein>
<dbReference type="Proteomes" id="UP000299102">
    <property type="component" value="Unassembled WGS sequence"/>
</dbReference>